<dbReference type="EMBL" id="CP158300">
    <property type="protein sequence ID" value="XBV87465.1"/>
    <property type="molecule type" value="Genomic_DNA"/>
</dbReference>
<dbReference type="AlphaFoldDB" id="A0AAU7UHB8"/>
<feature type="transmembrane region" description="Helical" evidence="1">
    <location>
        <begin position="59"/>
        <end position="77"/>
    </location>
</feature>
<reference evidence="2" key="1">
    <citation type="submission" date="2024-06" db="EMBL/GenBank/DDBJ databases">
        <title>Draft Genome Sequence of Deinococcus sonorensis Type Strain KR-87, a Biofilm Producing Representative of the Genus Deinococcus.</title>
        <authorList>
            <person name="Boren L.S."/>
            <person name="Grosso R.A."/>
            <person name="Hugenberg-Cox A.N."/>
            <person name="Hill J.T.E."/>
            <person name="Albert C.M."/>
            <person name="Tuohy J.M."/>
        </authorList>
    </citation>
    <scope>NUCLEOTIDE SEQUENCE</scope>
    <source>
        <strain evidence="2">KR-87</strain>
        <plasmid evidence="2">pDson02</plasmid>
    </source>
</reference>
<geneLocation type="plasmid" evidence="2">
    <name>pDson02</name>
</geneLocation>
<proteinExistence type="predicted"/>
<sequence>MSVFAFLRLLFGLLLLAVLVWSLMLWHNVLFTLALGGLSVLGHEAGTRLSARGEPVRQMVRLVLLMLTLAAAVLVGLRPLLEPALLAHCGFVCGLMIALTVSRRGRRSRWPRLPPRHAESELRGGLPVHPLLSVSAIVRSR</sequence>
<keyword evidence="2" id="KW-0614">Plasmid</keyword>
<organism evidence="2">
    <name type="scientific">Deinococcus sonorensis KR-87</name>
    <dbReference type="NCBI Taxonomy" id="694439"/>
    <lineage>
        <taxon>Bacteria</taxon>
        <taxon>Thermotogati</taxon>
        <taxon>Deinococcota</taxon>
        <taxon>Deinococci</taxon>
        <taxon>Deinococcales</taxon>
        <taxon>Deinococcaceae</taxon>
        <taxon>Deinococcus</taxon>
    </lineage>
</organism>
<feature type="transmembrane region" description="Helical" evidence="1">
    <location>
        <begin position="83"/>
        <end position="102"/>
    </location>
</feature>
<protein>
    <submittedName>
        <fullName evidence="2">Uncharacterized protein</fullName>
    </submittedName>
</protein>
<dbReference type="RefSeq" id="WP_350245614.1">
    <property type="nucleotide sequence ID" value="NZ_CP158300.1"/>
</dbReference>
<keyword evidence="1" id="KW-0472">Membrane</keyword>
<evidence type="ECO:0000313" key="2">
    <source>
        <dbReference type="EMBL" id="XBV87465.1"/>
    </source>
</evidence>
<gene>
    <name evidence="2" type="ORF">ABOD76_20670</name>
</gene>
<name>A0AAU7UHB8_9DEIO</name>
<keyword evidence="1" id="KW-1133">Transmembrane helix</keyword>
<dbReference type="KEGG" id="dsc:ABOD76_20670"/>
<accession>A0AAU7UHB8</accession>
<evidence type="ECO:0000256" key="1">
    <source>
        <dbReference type="SAM" id="Phobius"/>
    </source>
</evidence>
<keyword evidence="1" id="KW-0812">Transmembrane</keyword>
<feature type="transmembrane region" description="Helical" evidence="1">
    <location>
        <begin position="5"/>
        <end position="23"/>
    </location>
</feature>